<protein>
    <submittedName>
        <fullName evidence="1">Uncharacterized protein</fullName>
    </submittedName>
</protein>
<evidence type="ECO:0000313" key="2">
    <source>
        <dbReference type="Proteomes" id="UP000236286"/>
    </source>
</evidence>
<dbReference type="EMBL" id="PDZR01000055">
    <property type="protein sequence ID" value="PNG24177.1"/>
    <property type="molecule type" value="Genomic_DNA"/>
</dbReference>
<organism evidence="1 2">
    <name type="scientific">Methylocella silvestris</name>
    <dbReference type="NCBI Taxonomy" id="199596"/>
    <lineage>
        <taxon>Bacteria</taxon>
        <taxon>Pseudomonadati</taxon>
        <taxon>Pseudomonadota</taxon>
        <taxon>Alphaproteobacteria</taxon>
        <taxon>Hyphomicrobiales</taxon>
        <taxon>Beijerinckiaceae</taxon>
        <taxon>Methylocella</taxon>
    </lineage>
</organism>
<comment type="caution">
    <text evidence="1">The sequence shown here is derived from an EMBL/GenBank/DDBJ whole genome shotgun (WGS) entry which is preliminary data.</text>
</comment>
<dbReference type="Proteomes" id="UP000236286">
    <property type="component" value="Unassembled WGS sequence"/>
</dbReference>
<accession>A0A2J7TBN2</accession>
<proteinExistence type="predicted"/>
<reference evidence="1 2" key="1">
    <citation type="submission" date="2017-10" db="EMBL/GenBank/DDBJ databases">
        <title>Genome announcement of Methylocella silvestris TVC from permafrost.</title>
        <authorList>
            <person name="Wang J."/>
            <person name="Geng K."/>
            <person name="Ul-Haque F."/>
            <person name="Crombie A.T."/>
            <person name="Street L.E."/>
            <person name="Wookey P.A."/>
            <person name="Murrell J.C."/>
            <person name="Pratscher J."/>
        </authorList>
    </citation>
    <scope>NUCLEOTIDE SEQUENCE [LARGE SCALE GENOMIC DNA]</scope>
    <source>
        <strain evidence="1 2">TVC</strain>
    </source>
</reference>
<dbReference type="AlphaFoldDB" id="A0A2J7TBN2"/>
<evidence type="ECO:0000313" key="1">
    <source>
        <dbReference type="EMBL" id="PNG24177.1"/>
    </source>
</evidence>
<gene>
    <name evidence="1" type="ORF">CR492_20155</name>
</gene>
<name>A0A2J7TBN2_METSI</name>
<sequence>MAKRVPVKINGETAMVPAAEAIVLQLLQKALSGNGRAWRALLRYRDFASRRSSKKREVTFVDTDYTAAFANSLRKDPHD</sequence>